<evidence type="ECO:0000313" key="5">
    <source>
        <dbReference type="Proteomes" id="UP000008701"/>
    </source>
</evidence>
<proteinExistence type="inferred from homology"/>
<protein>
    <recommendedName>
        <fullName evidence="2">UPF0251 protein Cpha266_1458</fullName>
    </recommendedName>
</protein>
<sequence length="228" mass="24001">MARPVKCRKIGCDPEFRLFKPAGVPATLLETVDLSFDEFEAIRLADFEGLYQEAAAQQMHVSRQTFGNIIASARHKVSQMLVSGKQLTVTGGTIMVTSEERVFKCATCSHKWSVAYGAARPAACPSCGGVNIHRLSSDGSFGGGRHGAGKCRGLRTGLNREVLGDGSGAGKRDGQGAGAGQGQGRAQGSGRGMGQGRGLGQRCCDSQGHVHSHEGDQNNIQTVEGENR</sequence>
<dbReference type="HAMAP" id="MF_00674">
    <property type="entry name" value="UPF0251"/>
    <property type="match status" value="1"/>
</dbReference>
<gene>
    <name evidence="4" type="ordered locus">Cpha266_1458</name>
</gene>
<dbReference type="Pfam" id="PF02001">
    <property type="entry name" value="DUF134"/>
    <property type="match status" value="1"/>
</dbReference>
<dbReference type="PANTHER" id="PTHR37478">
    <property type="match status" value="1"/>
</dbReference>
<dbReference type="HOGENOM" id="CLU_094511_0_0_10"/>
<keyword evidence="5" id="KW-1185">Reference proteome</keyword>
<evidence type="ECO:0000256" key="3">
    <source>
        <dbReference type="SAM" id="MobiDB-lite"/>
    </source>
</evidence>
<accession>A1BGF9</accession>
<dbReference type="eggNOG" id="COG1342">
    <property type="taxonomic scope" value="Bacteria"/>
</dbReference>
<dbReference type="InterPro" id="IPR002852">
    <property type="entry name" value="UPF0251"/>
</dbReference>
<dbReference type="RefSeq" id="WP_011745300.1">
    <property type="nucleotide sequence ID" value="NC_008639.1"/>
</dbReference>
<reference evidence="4 5" key="1">
    <citation type="submission" date="2006-12" db="EMBL/GenBank/DDBJ databases">
        <title>Complete sequence of Chlorobium phaeobacteroides DSM 266.</title>
        <authorList>
            <consortium name="US DOE Joint Genome Institute"/>
            <person name="Copeland A."/>
            <person name="Lucas S."/>
            <person name="Lapidus A."/>
            <person name="Barry K."/>
            <person name="Detter J.C."/>
            <person name="Glavina del Rio T."/>
            <person name="Hammon N."/>
            <person name="Israni S."/>
            <person name="Pitluck S."/>
            <person name="Goltsman E."/>
            <person name="Schmutz J."/>
            <person name="Larimer F."/>
            <person name="Land M."/>
            <person name="Hauser L."/>
            <person name="Mikhailova N."/>
            <person name="Li T."/>
            <person name="Overmann J."/>
            <person name="Bryant D.A."/>
            <person name="Richardson P."/>
        </authorList>
    </citation>
    <scope>NUCLEOTIDE SEQUENCE [LARGE SCALE GENOMIC DNA]</scope>
    <source>
        <strain evidence="4 5">DSM 266</strain>
    </source>
</reference>
<dbReference type="EMBL" id="CP000492">
    <property type="protein sequence ID" value="ABL65486.1"/>
    <property type="molecule type" value="Genomic_DNA"/>
</dbReference>
<dbReference type="STRING" id="290317.Cpha266_1458"/>
<feature type="compositionally biased region" description="Gly residues" evidence="3">
    <location>
        <begin position="165"/>
        <end position="199"/>
    </location>
</feature>
<organism evidence="4 5">
    <name type="scientific">Chlorobium phaeobacteroides (strain DSM 266 / SMG 266 / 2430)</name>
    <dbReference type="NCBI Taxonomy" id="290317"/>
    <lineage>
        <taxon>Bacteria</taxon>
        <taxon>Pseudomonadati</taxon>
        <taxon>Chlorobiota</taxon>
        <taxon>Chlorobiia</taxon>
        <taxon>Chlorobiales</taxon>
        <taxon>Chlorobiaceae</taxon>
        <taxon>Chlorobium/Pelodictyon group</taxon>
        <taxon>Chlorobium</taxon>
    </lineage>
</organism>
<dbReference type="OrthoDB" id="280278at2"/>
<name>A1BGF9_CHLPD</name>
<evidence type="ECO:0000313" key="4">
    <source>
        <dbReference type="EMBL" id="ABL65486.1"/>
    </source>
</evidence>
<evidence type="ECO:0000256" key="2">
    <source>
        <dbReference type="HAMAP-Rule" id="MF_00674"/>
    </source>
</evidence>
<dbReference type="Proteomes" id="UP000008701">
    <property type="component" value="Chromosome"/>
</dbReference>
<dbReference type="PANTHER" id="PTHR37478:SF2">
    <property type="entry name" value="UPF0251 PROTEIN TK0562"/>
    <property type="match status" value="1"/>
</dbReference>
<evidence type="ECO:0000256" key="1">
    <source>
        <dbReference type="ARBA" id="ARBA00009350"/>
    </source>
</evidence>
<feature type="region of interest" description="Disordered" evidence="3">
    <location>
        <begin position="162"/>
        <end position="228"/>
    </location>
</feature>
<feature type="compositionally biased region" description="Polar residues" evidence="3">
    <location>
        <begin position="217"/>
        <end position="228"/>
    </location>
</feature>
<dbReference type="AlphaFoldDB" id="A1BGF9"/>
<dbReference type="KEGG" id="cph:Cpha266_1458"/>
<comment type="similarity">
    <text evidence="1 2">Belongs to the UPF0251 family.</text>
</comment>